<dbReference type="Proteomes" id="UP000245202">
    <property type="component" value="Unassembled WGS sequence"/>
</dbReference>
<gene>
    <name evidence="6" type="ORF">PAT3040_01021</name>
</gene>
<dbReference type="InterPro" id="IPR025883">
    <property type="entry name" value="Cadherin-like_domain"/>
</dbReference>
<evidence type="ECO:0000313" key="7">
    <source>
        <dbReference type="Proteomes" id="UP000245202"/>
    </source>
</evidence>
<dbReference type="SUPFAM" id="SSF49265">
    <property type="entry name" value="Fibronectin type III"/>
    <property type="match status" value="1"/>
</dbReference>
<dbReference type="SUPFAM" id="SSF51445">
    <property type="entry name" value="(Trans)glycosidases"/>
    <property type="match status" value="1"/>
</dbReference>
<dbReference type="InterPro" id="IPR001119">
    <property type="entry name" value="SLH_dom"/>
</dbReference>
<dbReference type="Pfam" id="PF17957">
    <property type="entry name" value="Big_7"/>
    <property type="match status" value="1"/>
</dbReference>
<dbReference type="Pfam" id="PF12733">
    <property type="entry name" value="Cadherin-like"/>
    <property type="match status" value="2"/>
</dbReference>
<name>A0A2R5ESX2_9BACL</name>
<organism evidence="6 7">
    <name type="scientific">Paenibacillus agaridevorans</name>
    <dbReference type="NCBI Taxonomy" id="171404"/>
    <lineage>
        <taxon>Bacteria</taxon>
        <taxon>Bacillati</taxon>
        <taxon>Bacillota</taxon>
        <taxon>Bacilli</taxon>
        <taxon>Bacillales</taxon>
        <taxon>Paenibacillaceae</taxon>
        <taxon>Paenibacillus</taxon>
    </lineage>
</organism>
<dbReference type="InterPro" id="IPR051465">
    <property type="entry name" value="Cell_Envelope_Struct_Comp"/>
</dbReference>
<feature type="domain" description="SLH" evidence="5">
    <location>
        <begin position="1335"/>
        <end position="1400"/>
    </location>
</feature>
<dbReference type="SMART" id="SM00060">
    <property type="entry name" value="FN3"/>
    <property type="match status" value="1"/>
</dbReference>
<reference evidence="6 7" key="1">
    <citation type="submission" date="2017-08" db="EMBL/GenBank/DDBJ databases">
        <title>Substantial Increase in Enzyme Production by Combined Drug-Resistance Mutations in Paenibacillus agaridevorans.</title>
        <authorList>
            <person name="Tanaka Y."/>
            <person name="Funane K."/>
            <person name="Hosaka T."/>
            <person name="Shiwa Y."/>
            <person name="Fujita N."/>
            <person name="Miyazaki T."/>
            <person name="Yoshikawa H."/>
            <person name="Murakami K."/>
            <person name="Kasahara K."/>
            <person name="Inaoka T."/>
            <person name="Hiraga Y."/>
            <person name="Ochi K."/>
        </authorList>
    </citation>
    <scope>NUCLEOTIDE SEQUENCE [LARGE SCALE GENOMIC DNA]</scope>
    <source>
        <strain evidence="6 7">T-3040</strain>
    </source>
</reference>
<dbReference type="InterPro" id="IPR036116">
    <property type="entry name" value="FN3_sf"/>
</dbReference>
<dbReference type="InterPro" id="IPR003961">
    <property type="entry name" value="FN3_dom"/>
</dbReference>
<keyword evidence="2" id="KW-0964">Secreted</keyword>
<comment type="caution">
    <text evidence="6">The sequence shown here is derived from an EMBL/GenBank/DDBJ whole genome shotgun (WGS) entry which is preliminary data.</text>
</comment>
<comment type="subcellular location">
    <subcellularLocation>
        <location evidence="1">Secreted</location>
    </subcellularLocation>
</comment>
<dbReference type="PANTHER" id="PTHR43308">
    <property type="entry name" value="OUTER MEMBRANE PROTEIN ALPHA-RELATED"/>
    <property type="match status" value="1"/>
</dbReference>
<dbReference type="InterPro" id="IPR013783">
    <property type="entry name" value="Ig-like_fold"/>
</dbReference>
<evidence type="ECO:0000313" key="6">
    <source>
        <dbReference type="EMBL" id="GBG06494.1"/>
    </source>
</evidence>
<keyword evidence="7" id="KW-1185">Reference proteome</keyword>
<dbReference type="PROSITE" id="PS50853">
    <property type="entry name" value="FN3"/>
    <property type="match status" value="1"/>
</dbReference>
<dbReference type="NCBIfam" id="NF033679">
    <property type="entry name" value="DNRLRE_dom"/>
    <property type="match status" value="1"/>
</dbReference>
<dbReference type="GO" id="GO:0005576">
    <property type="term" value="C:extracellular region"/>
    <property type="evidence" value="ECO:0007669"/>
    <property type="project" value="UniProtKB-SubCell"/>
</dbReference>
<dbReference type="CDD" id="cd00063">
    <property type="entry name" value="FN3"/>
    <property type="match status" value="1"/>
</dbReference>
<accession>A0A2R5ESX2</accession>
<dbReference type="PROSITE" id="PS51272">
    <property type="entry name" value="SLH"/>
    <property type="match status" value="3"/>
</dbReference>
<dbReference type="Pfam" id="PF00395">
    <property type="entry name" value="SLH"/>
    <property type="match status" value="3"/>
</dbReference>
<feature type="domain" description="SLH" evidence="5">
    <location>
        <begin position="1404"/>
        <end position="1467"/>
    </location>
</feature>
<feature type="domain" description="Fibronectin type-III" evidence="4">
    <location>
        <begin position="547"/>
        <end position="641"/>
    </location>
</feature>
<evidence type="ECO:0000256" key="1">
    <source>
        <dbReference type="ARBA" id="ARBA00004613"/>
    </source>
</evidence>
<dbReference type="InterPro" id="IPR055372">
    <property type="entry name" value="CBM96"/>
</dbReference>
<evidence type="ECO:0000256" key="2">
    <source>
        <dbReference type="ARBA" id="ARBA00022525"/>
    </source>
</evidence>
<dbReference type="Gene3D" id="3.20.20.80">
    <property type="entry name" value="Glycosidases"/>
    <property type="match status" value="1"/>
</dbReference>
<evidence type="ECO:0000256" key="3">
    <source>
        <dbReference type="ARBA" id="ARBA00022729"/>
    </source>
</evidence>
<dbReference type="PANTHER" id="PTHR43308:SF5">
    <property type="entry name" value="S-LAYER PROTEIN _ PEPTIDOGLYCAN ENDO-BETA-N-ACETYLGLUCOSAMINIDASE"/>
    <property type="match status" value="1"/>
</dbReference>
<dbReference type="Pfam" id="PF24517">
    <property type="entry name" value="CBM96"/>
    <property type="match status" value="1"/>
</dbReference>
<dbReference type="Gene3D" id="2.60.40.10">
    <property type="entry name" value="Immunoglobulins"/>
    <property type="match status" value="2"/>
</dbReference>
<sequence>MLVAAILVWTMALSGLLQEPQKASAAAAITIDSPENGATVNSGTVRISGTYTGLYDIKLFINGTRQVDALTYDPTGTDSGTWHYDLDTTGYSGMVQLRARGLDTSTRYGIWSPDMHINVSNAASEAPLVTIASPQEGTSLSGVVPIEVEVQSTAGISRVEVRINGGPWQEAGQNNGHYTLNWDTDSLSDSIVSLEARAFNEHGATGRSLTTYAQIGSGIYESVSVNSQDRAMWIWEAASYNMLLNPGSRNVLLEMAKDTDTFQSEPVKVLYFAVGPFAGMDVMEDRPDLLRDFIAWAHEHGFEVQACIAGGTSPPYMGAYRAFHDVAIGHFEQVLNYNLSSDPAERFDGVNVDIEPYISPDFADVSKFLQVEYLELVEKMMERRDASGLNLSFGPAIPRWYDTSDRAKDITFNGETKWLSEHIQDMVDYISIMNYRDQAEGSVGLIEQAQGEIDYANAIGKPNSVVIGVETLDIANSGDPETITFREEGRAYMESELDKVHTAFGGNPAFGGIAMHHYDSIRWLPSHWGPDGVLWMPSDDSEPPSVVSRQPSAQAVDYQTVTLSYGRAYDNSEIENYVIYRSTLPNFTASAEQAIGTARSLSYKDTGLLPDTTYYYKVAAVDLRGNVGPASEQAAATTRHTELKPMIVSSMKVERSGTAVSAAIAISDYATGVPIAANVEGRFTYAGGRYVSGQTGGSAVSFTSETIGENHLAGFMPRRVTASGYYWAQAYDMPRAANVYPRVRLQSLAVSDGELSEGFAPDQSHYNLQADAETTSVRITPTAEEAGTAILVNGVPVASGAASPPISLGEEDTIIVVQTTAPNAAMDSYTITVQRSEASVDNVFVAVEDAHVHQNHPSTNYGASEYLNVMDILNADGGGDQLAYLKFDLTGYTEPVQSADVHVYLAETLPKKVKIDVIGYPGSSWNENTIVFNNRPLQTPQALGTMEVQNAGWYSFDIASFVQSRMGTGGDQKVTLRFIINDIPNSSGALVQFHSREHADNQPYVLVNPSSDATLSKLALSSGSLDSPFDPELLAYKAIVSGVERIAVTPVATNKHAVIKVNGETVLSGTPSQEIPLELGENPAIRIDVTAQDGTEQHYTVEVVRQSAGPDYSGSSIVIPISFADVKVAEGQIQATPHVTFTEKDGNVIGKVDMKEEAVRHALNKAAESNSALRGMTVAVGERESEGQAAGWELQMDPGALARLKTAGLTLELLGPGWSLTIPLEAMAGLAEHKEPIVIHIADLDAAAHEAAISRMSSSPLVRSELGGREPLWHSDPLVVETNFSGEPIILALLPRNAQERLQYTKLEAGLGVYIEHNDGDVTFRRGTVVYDESGQSAGAQIIVDKFSIFTVVALPHKPDAYIYGYADGTFRPDNNLARAELAVLLDRLGGQDPKDDTTEGDAQSSALWKDVGSHWAKSAIGRWAAKGLFHGYPDDTFRPDQAVTRAELATILTRWNNLSLPAIPVQLFADTNGHWAQSAIEAGHAAGWWNGYGDDSFRPDQSITRAETIAILNRVTGRIPAAEPIKLPWTDVAPEHPFAGDIAIATATE</sequence>
<dbReference type="InterPro" id="IPR017853">
    <property type="entry name" value="GH"/>
</dbReference>
<evidence type="ECO:0000259" key="5">
    <source>
        <dbReference type="PROSITE" id="PS51272"/>
    </source>
</evidence>
<keyword evidence="3" id="KW-0732">Signal</keyword>
<proteinExistence type="predicted"/>
<feature type="domain" description="SLH" evidence="5">
    <location>
        <begin position="1468"/>
        <end position="1527"/>
    </location>
</feature>
<evidence type="ECO:0000259" key="4">
    <source>
        <dbReference type="PROSITE" id="PS50853"/>
    </source>
</evidence>
<protein>
    <submittedName>
        <fullName evidence="6">Putative fibronectin type III domain-containing protein</fullName>
    </submittedName>
</protein>
<dbReference type="EMBL" id="BDQX01000047">
    <property type="protein sequence ID" value="GBG06494.1"/>
    <property type="molecule type" value="Genomic_DNA"/>
</dbReference>